<name>A0A3E0U6T2_9GAMM</name>
<dbReference type="PANTHER" id="PTHR10272">
    <property type="entry name" value="PLATELET-ACTIVATING FACTOR ACETYLHYDROLASE"/>
    <property type="match status" value="1"/>
</dbReference>
<feature type="signal peptide" evidence="4">
    <location>
        <begin position="1"/>
        <end position="24"/>
    </location>
</feature>
<dbReference type="EMBL" id="QUOT01000001">
    <property type="protein sequence ID" value="REL32701.1"/>
    <property type="molecule type" value="Genomic_DNA"/>
</dbReference>
<reference evidence="6" key="1">
    <citation type="submission" date="2018-08" db="EMBL/GenBank/DDBJ databases">
        <title>Thalassotalea euphylliae genome.</title>
        <authorList>
            <person name="Summers S."/>
            <person name="Rice S.A."/>
            <person name="Freckelton M.L."/>
            <person name="Nedved B.T."/>
            <person name="Hadfield M.G."/>
        </authorList>
    </citation>
    <scope>NUCLEOTIDE SEQUENCE [LARGE SCALE GENOMIC DNA]</scope>
    <source>
        <strain evidence="6">H3</strain>
    </source>
</reference>
<evidence type="ECO:0000256" key="1">
    <source>
        <dbReference type="ARBA" id="ARBA00022801"/>
    </source>
</evidence>
<evidence type="ECO:0000313" key="6">
    <source>
        <dbReference type="Proteomes" id="UP000256899"/>
    </source>
</evidence>
<evidence type="ECO:0000256" key="3">
    <source>
        <dbReference type="ARBA" id="ARBA00023098"/>
    </source>
</evidence>
<dbReference type="AlphaFoldDB" id="A0A3E0U6T2"/>
<evidence type="ECO:0000256" key="4">
    <source>
        <dbReference type="SAM" id="SignalP"/>
    </source>
</evidence>
<accession>A0A3E0U6T2</accession>
<organism evidence="5 6">
    <name type="scientific">Thalassotalea euphylliae</name>
    <dbReference type="NCBI Taxonomy" id="1655234"/>
    <lineage>
        <taxon>Bacteria</taxon>
        <taxon>Pseudomonadati</taxon>
        <taxon>Pseudomonadota</taxon>
        <taxon>Gammaproteobacteria</taxon>
        <taxon>Alteromonadales</taxon>
        <taxon>Colwelliaceae</taxon>
        <taxon>Thalassotalea</taxon>
    </lineage>
</organism>
<keyword evidence="3" id="KW-0443">Lipid metabolism</keyword>
<dbReference type="GO" id="GO:0016042">
    <property type="term" value="P:lipid catabolic process"/>
    <property type="evidence" value="ECO:0007669"/>
    <property type="project" value="UniProtKB-KW"/>
</dbReference>
<keyword evidence="1 5" id="KW-0378">Hydrolase</keyword>
<dbReference type="Gene3D" id="3.40.50.1820">
    <property type="entry name" value="alpha/beta hydrolase"/>
    <property type="match status" value="1"/>
</dbReference>
<keyword evidence="4" id="KW-0732">Signal</keyword>
<dbReference type="GO" id="GO:0003847">
    <property type="term" value="F:1-alkyl-2-acetylglycerophosphocholine esterase activity"/>
    <property type="evidence" value="ECO:0007669"/>
    <property type="project" value="TreeGrafter"/>
</dbReference>
<comment type="caution">
    <text evidence="5">The sequence shown here is derived from an EMBL/GenBank/DDBJ whole genome shotgun (WGS) entry which is preliminary data.</text>
</comment>
<protein>
    <submittedName>
        <fullName evidence="5">Acetylhydrolase</fullName>
    </submittedName>
</protein>
<sequence>MIRSTNTALLLLLSSLLLSFSTLANVNPTLGKALAEPLITDDAEQLFTSQPSVMPELAKSGKYTVGVITDQIVNTTAFDHTDFDGTYERPLTIELWYPAEENINGNRATYKAVTRLHKPFELLGSAYRDIAPLSQGNFPFVVLSHGYTGDRTIMFYLAEHLASHGYVVASIDHTDSTTKEIDIVNAATAGFVSTLLHRSRDQQFVLAHYRQQQSEISKIANFKRAGVIGYSMGGYGAINTVGGCYDVTPASLKALGFNEQQAKALAPAFNFCNAGEEKPDTSWQAMVAFAPWGQELNLHSAAALSKLAVPSLYVAGDQDDISGYEYGVKKLFQQTSAQDNYLLVYNNARHNIAPHPAPKIAYQDDIDLGHYFEPSWSSEQLTRFNRHFVLAFLDCHLKKVKCEYLPTTKSSTQKKLDRETYSEAWPGIPHRWATGIEFYRAQSAK</sequence>
<dbReference type="Pfam" id="PF03403">
    <property type="entry name" value="PAF-AH_p_II"/>
    <property type="match status" value="1"/>
</dbReference>
<dbReference type="InterPro" id="IPR029058">
    <property type="entry name" value="AB_hydrolase_fold"/>
</dbReference>
<proteinExistence type="predicted"/>
<evidence type="ECO:0000313" key="5">
    <source>
        <dbReference type="EMBL" id="REL32701.1"/>
    </source>
</evidence>
<evidence type="ECO:0000256" key="2">
    <source>
        <dbReference type="ARBA" id="ARBA00022963"/>
    </source>
</evidence>
<gene>
    <name evidence="5" type="ORF">DXX94_11480</name>
</gene>
<keyword evidence="2" id="KW-0442">Lipid degradation</keyword>
<keyword evidence="6" id="KW-1185">Reference proteome</keyword>
<dbReference type="PANTHER" id="PTHR10272:SF0">
    <property type="entry name" value="PLATELET-ACTIVATING FACTOR ACETYLHYDROLASE"/>
    <property type="match status" value="1"/>
</dbReference>
<dbReference type="Proteomes" id="UP000256899">
    <property type="component" value="Unassembled WGS sequence"/>
</dbReference>
<dbReference type="SUPFAM" id="SSF53474">
    <property type="entry name" value="alpha/beta-Hydrolases"/>
    <property type="match status" value="1"/>
</dbReference>
<feature type="chain" id="PRO_5017722668" evidence="4">
    <location>
        <begin position="25"/>
        <end position="445"/>
    </location>
</feature>